<evidence type="ECO:0008006" key="3">
    <source>
        <dbReference type="Google" id="ProtNLM"/>
    </source>
</evidence>
<keyword evidence="2" id="KW-1185">Reference proteome</keyword>
<dbReference type="EMBL" id="CP000082">
    <property type="protein sequence ID" value="AAZ18100.1"/>
    <property type="molecule type" value="Genomic_DNA"/>
</dbReference>
<organism evidence="1 2">
    <name type="scientific">Psychrobacter arcticus (strain DSM 17307 / VKM B-2377 / 273-4)</name>
    <dbReference type="NCBI Taxonomy" id="259536"/>
    <lineage>
        <taxon>Bacteria</taxon>
        <taxon>Pseudomonadati</taxon>
        <taxon>Pseudomonadota</taxon>
        <taxon>Gammaproteobacteria</taxon>
        <taxon>Moraxellales</taxon>
        <taxon>Moraxellaceae</taxon>
        <taxon>Psychrobacter</taxon>
    </lineage>
</organism>
<accession>Q4FV58</accession>
<dbReference type="Proteomes" id="UP000000546">
    <property type="component" value="Chromosome"/>
</dbReference>
<evidence type="ECO:0000313" key="1">
    <source>
        <dbReference type="EMBL" id="AAZ18100.1"/>
    </source>
</evidence>
<name>Q4FV58_PSYA2</name>
<proteinExistence type="predicted"/>
<dbReference type="PANTHER" id="PTHR38733">
    <property type="entry name" value="PROTEIN MCRC"/>
    <property type="match status" value="1"/>
</dbReference>
<evidence type="ECO:0000313" key="2">
    <source>
        <dbReference type="Proteomes" id="UP000000546"/>
    </source>
</evidence>
<dbReference type="PANTHER" id="PTHR38733:SF1">
    <property type="entry name" value="TYPE IV METHYL-DIRECTED RESTRICTION ENZYME ECOKMCRBC"/>
    <property type="match status" value="1"/>
</dbReference>
<dbReference type="eggNOG" id="COG4268">
    <property type="taxonomic scope" value="Bacteria"/>
</dbReference>
<sequence length="514" mass="58991">MNNNGRNQSAAKHKIKSAHMSMPDSNLTAHIMTVFEHQRLIMHDFSYISDFQWLIAQELSVFSIKRKQGQWQLKVGHYIGVIVMPSGMILEILPKLIGNTASSPTQQSCQPNKPLADTDIFQTRHWVQNMLSDLMNSDDDKSPHSKNFGQFSSPLIALPVAALPLSDWLITQFLQRLAHHQPITHYQTQIHNQTALQGRLLIKEQLRHNSMQPHKFVCERSVLSKGMLANRIIKSALKLLAPLLSQSNLLLYLQPWQQVSVLHQYEIRQLASIYFQAKHELAIQPLQAQQLQAAQQLVDFAYWLLCQSHAETGHSIDSQNPFHKKLTPQRLCLLIDMNQAFEQWASQRIALFFQQLSDDYKPLFQTQRVWLNDAEGQACLSIRPDLLIYKQIHSSAENTAMYDNYVSQAKDAREKHSRHYSHVIDIKWKHLAHASAISASDAYQLSSYAQAYQAEQVWLVYPVQDDQRQAVVLKQDTQDTYNSENASYAQLWLIPFNVLTATINTDLLPTQDVV</sequence>
<dbReference type="STRING" id="259536.Psyc_0227"/>
<dbReference type="KEGG" id="par:Psyc_0227"/>
<reference evidence="1 2" key="1">
    <citation type="journal article" date="2010" name="Appl. Environ. Microbiol.">
        <title>The genome sequence of Psychrobacter arcticus 273-4, a psychroactive Siberian permafrost bacterium, reveals mechanisms for adaptation to low-temperature growth.</title>
        <authorList>
            <person name="Ayala-del-Rio H.L."/>
            <person name="Chain P.S."/>
            <person name="Grzymski J.J."/>
            <person name="Ponder M.A."/>
            <person name="Ivanova N."/>
            <person name="Bergholz P.W."/>
            <person name="Di Bartolo G."/>
            <person name="Hauser L."/>
            <person name="Land M."/>
            <person name="Bakermans C."/>
            <person name="Rodrigues D."/>
            <person name="Klappenbach J."/>
            <person name="Zarka D."/>
            <person name="Larimer F."/>
            <person name="Richardson P."/>
            <person name="Murray A."/>
            <person name="Thomashow M."/>
            <person name="Tiedje J.M."/>
        </authorList>
    </citation>
    <scope>NUCLEOTIDE SEQUENCE [LARGE SCALE GENOMIC DNA]</scope>
    <source>
        <strain evidence="2">DSM 17307 / VKM B-2377 / 273-4</strain>
    </source>
</reference>
<dbReference type="AlphaFoldDB" id="Q4FV58"/>
<protein>
    <recommendedName>
        <fullName evidence="3">McrBC 5-methylcytosine restriction system component</fullName>
    </recommendedName>
</protein>
<dbReference type="Pfam" id="PF10117">
    <property type="entry name" value="McrBC"/>
    <property type="match status" value="2"/>
</dbReference>
<dbReference type="InterPro" id="IPR019292">
    <property type="entry name" value="McrC"/>
</dbReference>
<gene>
    <name evidence="1" type="ordered locus">Psyc_0227</name>
</gene>
<dbReference type="HOGENOM" id="CLU_502364_0_0_6"/>